<dbReference type="PANTHER" id="PTHR43418">
    <property type="entry name" value="MULTIFUNCTIONAL TRYPTOPHAN BIOSYNTHESIS PROTEIN-RELATED"/>
    <property type="match status" value="1"/>
</dbReference>
<dbReference type="AlphaFoldDB" id="A0A381N454"/>
<dbReference type="FunFam" id="3.40.50.880:FF:000003">
    <property type="entry name" value="Anthranilate synthase component II"/>
    <property type="match status" value="1"/>
</dbReference>
<accession>A0A381N454</accession>
<dbReference type="InterPro" id="IPR029062">
    <property type="entry name" value="Class_I_gatase-like"/>
</dbReference>
<dbReference type="InterPro" id="IPR017926">
    <property type="entry name" value="GATASE"/>
</dbReference>
<evidence type="ECO:0000256" key="1">
    <source>
        <dbReference type="ARBA" id="ARBA00022962"/>
    </source>
</evidence>
<dbReference type="CDD" id="cd01743">
    <property type="entry name" value="GATase1_Anthranilate_Synthase"/>
    <property type="match status" value="1"/>
</dbReference>
<dbReference type="Pfam" id="PF00117">
    <property type="entry name" value="GATase"/>
    <property type="match status" value="1"/>
</dbReference>
<dbReference type="GO" id="GO:0005829">
    <property type="term" value="C:cytosol"/>
    <property type="evidence" value="ECO:0007669"/>
    <property type="project" value="TreeGrafter"/>
</dbReference>
<feature type="domain" description="Glutamine amidotransferase" evidence="2">
    <location>
        <begin position="2"/>
        <end position="167"/>
    </location>
</feature>
<dbReference type="InterPro" id="IPR050472">
    <property type="entry name" value="Anth_synth/Amidotransfase"/>
</dbReference>
<proteinExistence type="predicted"/>
<dbReference type="NCBIfam" id="TIGR00566">
    <property type="entry name" value="trpG_papA"/>
    <property type="match status" value="1"/>
</dbReference>
<evidence type="ECO:0000259" key="2">
    <source>
        <dbReference type="Pfam" id="PF00117"/>
    </source>
</evidence>
<dbReference type="InterPro" id="IPR006221">
    <property type="entry name" value="TrpG/PapA_dom"/>
</dbReference>
<keyword evidence="1" id="KW-0315">Glutamine amidotransferase</keyword>
<dbReference type="GO" id="GO:0004049">
    <property type="term" value="F:anthranilate synthase activity"/>
    <property type="evidence" value="ECO:0007669"/>
    <property type="project" value="TreeGrafter"/>
</dbReference>
<name>A0A381N454_9ZZZZ</name>
<organism evidence="3">
    <name type="scientific">marine metagenome</name>
    <dbReference type="NCBI Taxonomy" id="408172"/>
    <lineage>
        <taxon>unclassified sequences</taxon>
        <taxon>metagenomes</taxon>
        <taxon>ecological metagenomes</taxon>
    </lineage>
</organism>
<dbReference type="PROSITE" id="PS51273">
    <property type="entry name" value="GATASE_TYPE_1"/>
    <property type="match status" value="1"/>
</dbReference>
<dbReference type="PRINTS" id="PR00096">
    <property type="entry name" value="GATASE"/>
</dbReference>
<dbReference type="SUPFAM" id="SSF52317">
    <property type="entry name" value="Class I glutamine amidotransferase-like"/>
    <property type="match status" value="1"/>
</dbReference>
<dbReference type="EMBL" id="UINC01000112">
    <property type="protein sequence ID" value="SUZ49382.1"/>
    <property type="molecule type" value="Genomic_DNA"/>
</dbReference>
<evidence type="ECO:0000313" key="3">
    <source>
        <dbReference type="EMBL" id="SUZ49382.1"/>
    </source>
</evidence>
<dbReference type="PANTHER" id="PTHR43418:SF4">
    <property type="entry name" value="MULTIFUNCTIONAL TRYPTOPHAN BIOSYNTHESIS PROTEIN"/>
    <property type="match status" value="1"/>
</dbReference>
<dbReference type="PRINTS" id="PR00099">
    <property type="entry name" value="CPSGATASE"/>
</dbReference>
<dbReference type="PRINTS" id="PR00097">
    <property type="entry name" value="ANTSNTHASEII"/>
</dbReference>
<protein>
    <recommendedName>
        <fullName evidence="2">Glutamine amidotransferase domain-containing protein</fullName>
    </recommendedName>
</protein>
<dbReference type="GO" id="GO:0000162">
    <property type="term" value="P:L-tryptophan biosynthetic process"/>
    <property type="evidence" value="ECO:0007669"/>
    <property type="project" value="TreeGrafter"/>
</dbReference>
<sequence length="176" mass="19216">MVQSLEILGANVSVKQNDDSSALANLNADGIIISPGPGIPADSGYSNQVIQQFMNQKPILGVCLGHQCIGSVFGANIQQSKQILHGKTSLIHHQQSGLFEGIPSPFQAARYHSLSLDSIPSNFVNTAWTNDREIMAIQHDSLPIFGVQFHPESFLTPMGSKILMNFLNYKNDRIVE</sequence>
<dbReference type="Gene3D" id="3.40.50.880">
    <property type="match status" value="1"/>
</dbReference>
<reference evidence="3" key="1">
    <citation type="submission" date="2018-05" db="EMBL/GenBank/DDBJ databases">
        <authorList>
            <person name="Lanie J.A."/>
            <person name="Ng W.-L."/>
            <person name="Kazmierczak K.M."/>
            <person name="Andrzejewski T.M."/>
            <person name="Davidsen T.M."/>
            <person name="Wayne K.J."/>
            <person name="Tettelin H."/>
            <person name="Glass J.I."/>
            <person name="Rusch D."/>
            <person name="Podicherti R."/>
            <person name="Tsui H.-C.T."/>
            <person name="Winkler M.E."/>
        </authorList>
    </citation>
    <scope>NUCLEOTIDE SEQUENCE</scope>
</reference>
<gene>
    <name evidence="3" type="ORF">METZ01_LOCUS2236</name>
</gene>